<sequence length="203" mass="20997">MSNAATDALWRQALWIALAVNGGMFAIELIAGVMADSKSLQDDALDFFSDAANYAISLGVAGMALAWRARAALFKGITLLLLGAYVVTAVVVAALQGSSPEPFVMGGVGIAALVANIAVAVMLFRWRSGDANMQSVWICSRNDAIANIAVVAAAVGVFGSGTRWPDLIVAGLMAALSFAGGWKIVRLAMAELRTASTQAAVHP</sequence>
<proteinExistence type="predicted"/>
<dbReference type="EMBL" id="JAATJC010000001">
    <property type="protein sequence ID" value="NJC05590.1"/>
    <property type="molecule type" value="Genomic_DNA"/>
</dbReference>
<evidence type="ECO:0000313" key="8">
    <source>
        <dbReference type="Proteomes" id="UP000558192"/>
    </source>
</evidence>
<feature type="transmembrane region" description="Helical" evidence="5">
    <location>
        <begin position="47"/>
        <end position="67"/>
    </location>
</feature>
<dbReference type="Gene3D" id="1.20.1510.10">
    <property type="entry name" value="Cation efflux protein transmembrane domain"/>
    <property type="match status" value="1"/>
</dbReference>
<evidence type="ECO:0000256" key="3">
    <source>
        <dbReference type="ARBA" id="ARBA00022989"/>
    </source>
</evidence>
<evidence type="ECO:0000313" key="7">
    <source>
        <dbReference type="EMBL" id="NJC05590.1"/>
    </source>
</evidence>
<feature type="transmembrane region" description="Helical" evidence="5">
    <location>
        <begin position="12"/>
        <end position="35"/>
    </location>
</feature>
<organism evidence="7 8">
    <name type="scientific">Sphingomonas kaistensis</name>
    <dbReference type="NCBI Taxonomy" id="298708"/>
    <lineage>
        <taxon>Bacteria</taxon>
        <taxon>Pseudomonadati</taxon>
        <taxon>Pseudomonadota</taxon>
        <taxon>Alphaproteobacteria</taxon>
        <taxon>Sphingomonadales</taxon>
        <taxon>Sphingomonadaceae</taxon>
        <taxon>Sphingomonas</taxon>
    </lineage>
</organism>
<keyword evidence="3 5" id="KW-1133">Transmembrane helix</keyword>
<evidence type="ECO:0000256" key="2">
    <source>
        <dbReference type="ARBA" id="ARBA00022692"/>
    </source>
</evidence>
<comment type="caution">
    <text evidence="7">The sequence shown here is derived from an EMBL/GenBank/DDBJ whole genome shotgun (WGS) entry which is preliminary data.</text>
</comment>
<dbReference type="GO" id="GO:0016020">
    <property type="term" value="C:membrane"/>
    <property type="evidence" value="ECO:0007669"/>
    <property type="project" value="UniProtKB-SubCell"/>
</dbReference>
<keyword evidence="4 5" id="KW-0472">Membrane</keyword>
<dbReference type="Proteomes" id="UP000558192">
    <property type="component" value="Unassembled WGS sequence"/>
</dbReference>
<keyword evidence="2 5" id="KW-0812">Transmembrane</keyword>
<feature type="transmembrane region" description="Helical" evidence="5">
    <location>
        <begin position="103"/>
        <end position="124"/>
    </location>
</feature>
<dbReference type="SUPFAM" id="SSF161111">
    <property type="entry name" value="Cation efflux protein transmembrane domain-like"/>
    <property type="match status" value="1"/>
</dbReference>
<dbReference type="AlphaFoldDB" id="A0A7X5Y812"/>
<comment type="subcellular location">
    <subcellularLocation>
        <location evidence="1">Membrane</location>
        <topology evidence="1">Multi-pass membrane protein</topology>
    </subcellularLocation>
</comment>
<protein>
    <submittedName>
        <fullName evidence="7">Co/Zn/Cd efflux system component</fullName>
    </submittedName>
</protein>
<evidence type="ECO:0000259" key="6">
    <source>
        <dbReference type="Pfam" id="PF01545"/>
    </source>
</evidence>
<feature type="transmembrane region" description="Helical" evidence="5">
    <location>
        <begin position="167"/>
        <end position="185"/>
    </location>
</feature>
<feature type="transmembrane region" description="Helical" evidence="5">
    <location>
        <begin position="144"/>
        <end position="161"/>
    </location>
</feature>
<feature type="transmembrane region" description="Helical" evidence="5">
    <location>
        <begin position="79"/>
        <end position="97"/>
    </location>
</feature>
<dbReference type="GO" id="GO:0008324">
    <property type="term" value="F:monoatomic cation transmembrane transporter activity"/>
    <property type="evidence" value="ECO:0007669"/>
    <property type="project" value="InterPro"/>
</dbReference>
<dbReference type="Pfam" id="PF01545">
    <property type="entry name" value="Cation_efflux"/>
    <property type="match status" value="1"/>
</dbReference>
<evidence type="ECO:0000256" key="1">
    <source>
        <dbReference type="ARBA" id="ARBA00004141"/>
    </source>
</evidence>
<evidence type="ECO:0000256" key="5">
    <source>
        <dbReference type="SAM" id="Phobius"/>
    </source>
</evidence>
<dbReference type="InterPro" id="IPR027469">
    <property type="entry name" value="Cation_efflux_TMD_sf"/>
</dbReference>
<keyword evidence="8" id="KW-1185">Reference proteome</keyword>
<evidence type="ECO:0000256" key="4">
    <source>
        <dbReference type="ARBA" id="ARBA00023136"/>
    </source>
</evidence>
<feature type="domain" description="Cation efflux protein transmembrane" evidence="6">
    <location>
        <begin position="14"/>
        <end position="192"/>
    </location>
</feature>
<gene>
    <name evidence="7" type="ORF">GGQ97_001383</name>
</gene>
<reference evidence="7 8" key="1">
    <citation type="submission" date="2020-03" db="EMBL/GenBank/DDBJ databases">
        <title>Genomic Encyclopedia of Type Strains, Phase IV (KMG-IV): sequencing the most valuable type-strain genomes for metagenomic binning, comparative biology and taxonomic classification.</title>
        <authorList>
            <person name="Goeker M."/>
        </authorList>
    </citation>
    <scope>NUCLEOTIDE SEQUENCE [LARGE SCALE GENOMIC DNA]</scope>
    <source>
        <strain evidence="7 8">DSM 16846</strain>
    </source>
</reference>
<accession>A0A7X5Y812</accession>
<name>A0A7X5Y812_9SPHN</name>
<dbReference type="InterPro" id="IPR058533">
    <property type="entry name" value="Cation_efflux_TM"/>
</dbReference>